<dbReference type="OrthoDB" id="197432at2759"/>
<keyword evidence="2" id="KW-0732">Signal</keyword>
<feature type="transmembrane region" description="Helical" evidence="1">
    <location>
        <begin position="201"/>
        <end position="219"/>
    </location>
</feature>
<dbReference type="PROSITE" id="PS51257">
    <property type="entry name" value="PROKAR_LIPOPROTEIN"/>
    <property type="match status" value="1"/>
</dbReference>
<dbReference type="EMBL" id="JAFJMO010000001">
    <property type="protein sequence ID" value="KAJ8288803.1"/>
    <property type="molecule type" value="Genomic_DNA"/>
</dbReference>
<feature type="transmembrane region" description="Helical" evidence="1">
    <location>
        <begin position="77"/>
        <end position="96"/>
    </location>
</feature>
<feature type="signal peptide" evidence="2">
    <location>
        <begin position="1"/>
        <end position="21"/>
    </location>
</feature>
<evidence type="ECO:0000256" key="1">
    <source>
        <dbReference type="SAM" id="Phobius"/>
    </source>
</evidence>
<gene>
    <name evidence="3" type="ORF">COCON_G00014620</name>
</gene>
<dbReference type="PANTHER" id="PTHR16214">
    <property type="entry name" value="TRANSMEMBRANE PROTEIN 260"/>
    <property type="match status" value="1"/>
</dbReference>
<comment type="caution">
    <text evidence="3">The sequence shown here is derived from an EMBL/GenBank/DDBJ whole genome shotgun (WGS) entry which is preliminary data.</text>
</comment>
<evidence type="ECO:0000313" key="3">
    <source>
        <dbReference type="EMBL" id="KAJ8288803.1"/>
    </source>
</evidence>
<evidence type="ECO:0000313" key="4">
    <source>
        <dbReference type="Proteomes" id="UP001152803"/>
    </source>
</evidence>
<proteinExistence type="predicted"/>
<dbReference type="AlphaFoldDB" id="A0A9Q1E3A5"/>
<feature type="transmembrane region" description="Helical" evidence="1">
    <location>
        <begin position="302"/>
        <end position="320"/>
    </location>
</feature>
<feature type="chain" id="PRO_5040175146" description="Transmembrane protein 260" evidence="2">
    <location>
        <begin position="22"/>
        <end position="684"/>
    </location>
</feature>
<dbReference type="InterPro" id="IPR052724">
    <property type="entry name" value="GT117_domain-containing"/>
</dbReference>
<dbReference type="Proteomes" id="UP001152803">
    <property type="component" value="Unassembled WGS sequence"/>
</dbReference>
<evidence type="ECO:0008006" key="5">
    <source>
        <dbReference type="Google" id="ProtNLM"/>
    </source>
</evidence>
<feature type="transmembrane region" description="Helical" evidence="1">
    <location>
        <begin position="132"/>
        <end position="149"/>
    </location>
</feature>
<evidence type="ECO:0000256" key="2">
    <source>
        <dbReference type="SAM" id="SignalP"/>
    </source>
</evidence>
<name>A0A9Q1E3A5_CONCO</name>
<sequence>MTSAERSTWLLTGATVACVAALYLPCVQRAVPGGDSGELITAACELGVAHPPGYPLFTLLSHAAMVLLPFQSSAYSVNLLCGLLGALASGALCFTVCRVGGAGPGAVLAGAGFALSRLVWQWSMVAEVFSLNNLFVGLLFSLAACFHHADSAPQRRKFAQWGALCCGLGLCNQHTLVLYMAVIIPWVLLRLHSHQELSLRGLAVLGWWFLGGLLPYVYLPVSSFLNTARWSWGDQTSFPGLLTHLLRAEYGTFSLAKTERTVGLAMMLQAQLDHCVADLPPPVLILAGLAMFLSLRDRRRCVLPWLLVSMVLLYSLFFAWRANLDINKPLLLGVVERFWLQGDAALCVLAGLGLCGLQEALQRSLGRGALWSAGGWALTTLLLAHLAHSNHRECDLSRNDVVERFARGVLDSIPQNSIVLTRGDLPGNTLRYLHYCQGQRPDVSLVDQEMMTYRWYVAKLGPHHSRVRFPGLWWDPLRPEENAFTLEQFLAKNSQRPVFTCIGLPEGDPSWQRSFSRRPWGVCEQLVPAQTRFHPEEWAQRTRNMYNWTEPHDSFHPGTWERVANEEMWQARMKTAFFLYDLAESMEGEAKAHLFDVSYTLYKDVVEEHEDHPPNWDKNIALASERLLRSGGRGHSQDSLLSQSISYFTLYLDREPMDPQAEAIRGAISHLLKERQRLRERHTP</sequence>
<dbReference type="InterPro" id="IPR021280">
    <property type="entry name" value="TMEM260-like"/>
</dbReference>
<dbReference type="PANTHER" id="PTHR16214:SF3">
    <property type="entry name" value="TRANSMEMBRANE PROTEIN 260"/>
    <property type="match status" value="1"/>
</dbReference>
<keyword evidence="4" id="KW-1185">Reference proteome</keyword>
<accession>A0A9Q1E3A5</accession>
<reference evidence="3" key="1">
    <citation type="journal article" date="2023" name="Science">
        <title>Genome structures resolve the early diversification of teleost fishes.</title>
        <authorList>
            <person name="Parey E."/>
            <person name="Louis A."/>
            <person name="Montfort J."/>
            <person name="Bouchez O."/>
            <person name="Roques C."/>
            <person name="Iampietro C."/>
            <person name="Lluch J."/>
            <person name="Castinel A."/>
            <person name="Donnadieu C."/>
            <person name="Desvignes T."/>
            <person name="Floi Bucao C."/>
            <person name="Jouanno E."/>
            <person name="Wen M."/>
            <person name="Mejri S."/>
            <person name="Dirks R."/>
            <person name="Jansen H."/>
            <person name="Henkel C."/>
            <person name="Chen W.J."/>
            <person name="Zahm M."/>
            <person name="Cabau C."/>
            <person name="Klopp C."/>
            <person name="Thompson A.W."/>
            <person name="Robinson-Rechavi M."/>
            <person name="Braasch I."/>
            <person name="Lecointre G."/>
            <person name="Bobe J."/>
            <person name="Postlethwait J.H."/>
            <person name="Berthelot C."/>
            <person name="Roest Crollius H."/>
            <person name="Guiguen Y."/>
        </authorList>
    </citation>
    <scope>NUCLEOTIDE SEQUENCE</scope>
    <source>
        <strain evidence="3">Concon-B</strain>
    </source>
</reference>
<keyword evidence="1" id="KW-0472">Membrane</keyword>
<protein>
    <recommendedName>
        <fullName evidence="5">Transmembrane protein 260</fullName>
    </recommendedName>
</protein>
<keyword evidence="1" id="KW-1133">Transmembrane helix</keyword>
<feature type="transmembrane region" description="Helical" evidence="1">
    <location>
        <begin position="161"/>
        <end position="189"/>
    </location>
</feature>
<dbReference type="Pfam" id="PF11028">
    <property type="entry name" value="TMEM260-like"/>
    <property type="match status" value="1"/>
</dbReference>
<feature type="transmembrane region" description="Helical" evidence="1">
    <location>
        <begin position="53"/>
        <end position="70"/>
    </location>
</feature>
<keyword evidence="1" id="KW-0812">Transmembrane</keyword>
<organism evidence="3 4">
    <name type="scientific">Conger conger</name>
    <name type="common">Conger eel</name>
    <name type="synonym">Muraena conger</name>
    <dbReference type="NCBI Taxonomy" id="82655"/>
    <lineage>
        <taxon>Eukaryota</taxon>
        <taxon>Metazoa</taxon>
        <taxon>Chordata</taxon>
        <taxon>Craniata</taxon>
        <taxon>Vertebrata</taxon>
        <taxon>Euteleostomi</taxon>
        <taxon>Actinopterygii</taxon>
        <taxon>Neopterygii</taxon>
        <taxon>Teleostei</taxon>
        <taxon>Anguilliformes</taxon>
        <taxon>Congridae</taxon>
        <taxon>Conger</taxon>
    </lineage>
</organism>